<evidence type="ECO:0000313" key="1">
    <source>
        <dbReference type="EMBL" id="RPA90180.1"/>
    </source>
</evidence>
<evidence type="ECO:0000313" key="2">
    <source>
        <dbReference type="Proteomes" id="UP000276215"/>
    </source>
</evidence>
<protein>
    <submittedName>
        <fullName evidence="1">Uncharacterized protein</fullName>
    </submittedName>
</protein>
<sequence length="136" mass="15528">MLSYPTGTLVSTKFLQHPGYLRRCLGGSDVPHPALLMRFTISIPYGQQMRYIVATQTLPQIPGVLQALRGRKCNPNELSISKVILATVPQLIDCSHIFIWRDRSQRLFFDHLLHCASLFVPQFYICFLLGYQTFKG</sequence>
<proteinExistence type="predicted"/>
<dbReference type="Proteomes" id="UP000276215">
    <property type="component" value="Unassembled WGS sequence"/>
</dbReference>
<accession>A0A3N4J148</accession>
<organism evidence="1 2">
    <name type="scientific">Choiromyces venosus 120613-1</name>
    <dbReference type="NCBI Taxonomy" id="1336337"/>
    <lineage>
        <taxon>Eukaryota</taxon>
        <taxon>Fungi</taxon>
        <taxon>Dikarya</taxon>
        <taxon>Ascomycota</taxon>
        <taxon>Pezizomycotina</taxon>
        <taxon>Pezizomycetes</taxon>
        <taxon>Pezizales</taxon>
        <taxon>Tuberaceae</taxon>
        <taxon>Choiromyces</taxon>
    </lineage>
</organism>
<reference evidence="1 2" key="1">
    <citation type="journal article" date="2018" name="Nat. Ecol. Evol.">
        <title>Pezizomycetes genomes reveal the molecular basis of ectomycorrhizal truffle lifestyle.</title>
        <authorList>
            <person name="Murat C."/>
            <person name="Payen T."/>
            <person name="Noel B."/>
            <person name="Kuo A."/>
            <person name="Morin E."/>
            <person name="Chen J."/>
            <person name="Kohler A."/>
            <person name="Krizsan K."/>
            <person name="Balestrini R."/>
            <person name="Da Silva C."/>
            <person name="Montanini B."/>
            <person name="Hainaut M."/>
            <person name="Levati E."/>
            <person name="Barry K.W."/>
            <person name="Belfiori B."/>
            <person name="Cichocki N."/>
            <person name="Clum A."/>
            <person name="Dockter R.B."/>
            <person name="Fauchery L."/>
            <person name="Guy J."/>
            <person name="Iotti M."/>
            <person name="Le Tacon F."/>
            <person name="Lindquist E.A."/>
            <person name="Lipzen A."/>
            <person name="Malagnac F."/>
            <person name="Mello A."/>
            <person name="Molinier V."/>
            <person name="Miyauchi S."/>
            <person name="Poulain J."/>
            <person name="Riccioni C."/>
            <person name="Rubini A."/>
            <person name="Sitrit Y."/>
            <person name="Splivallo R."/>
            <person name="Traeger S."/>
            <person name="Wang M."/>
            <person name="Zifcakova L."/>
            <person name="Wipf D."/>
            <person name="Zambonelli A."/>
            <person name="Paolocci F."/>
            <person name="Nowrousian M."/>
            <person name="Ottonello S."/>
            <person name="Baldrian P."/>
            <person name="Spatafora J.W."/>
            <person name="Henrissat B."/>
            <person name="Nagy L.G."/>
            <person name="Aury J.M."/>
            <person name="Wincker P."/>
            <person name="Grigoriev I.V."/>
            <person name="Bonfante P."/>
            <person name="Martin F.M."/>
        </authorList>
    </citation>
    <scope>NUCLEOTIDE SEQUENCE [LARGE SCALE GENOMIC DNA]</scope>
    <source>
        <strain evidence="1 2">120613-1</strain>
    </source>
</reference>
<gene>
    <name evidence="1" type="ORF">L873DRAFT_1821624</name>
</gene>
<dbReference type="EMBL" id="ML120536">
    <property type="protein sequence ID" value="RPA90180.1"/>
    <property type="molecule type" value="Genomic_DNA"/>
</dbReference>
<name>A0A3N4J148_9PEZI</name>
<keyword evidence="2" id="KW-1185">Reference proteome</keyword>
<dbReference type="AlphaFoldDB" id="A0A3N4J148"/>